<feature type="region of interest" description="Disordered" evidence="1">
    <location>
        <begin position="364"/>
        <end position="387"/>
    </location>
</feature>
<evidence type="ECO:0000256" key="1">
    <source>
        <dbReference type="SAM" id="MobiDB-lite"/>
    </source>
</evidence>
<protein>
    <recommendedName>
        <fullName evidence="5">FHA domain-containing protein</fullName>
    </recommendedName>
</protein>
<evidence type="ECO:0008006" key="5">
    <source>
        <dbReference type="Google" id="ProtNLM"/>
    </source>
</evidence>
<reference evidence="3" key="1">
    <citation type="submission" date="2023-10" db="EMBL/GenBank/DDBJ databases">
        <authorList>
            <person name="Chen Y."/>
            <person name="Shah S."/>
            <person name="Dougan E. K."/>
            <person name="Thang M."/>
            <person name="Chan C."/>
        </authorList>
    </citation>
    <scope>NUCLEOTIDE SEQUENCE [LARGE SCALE GENOMIC DNA]</scope>
</reference>
<keyword evidence="2" id="KW-0812">Transmembrane</keyword>
<feature type="transmembrane region" description="Helical" evidence="2">
    <location>
        <begin position="73"/>
        <end position="91"/>
    </location>
</feature>
<dbReference type="Proteomes" id="UP001189429">
    <property type="component" value="Unassembled WGS sequence"/>
</dbReference>
<dbReference type="EMBL" id="CAUYUJ010016187">
    <property type="protein sequence ID" value="CAK0862707.1"/>
    <property type="molecule type" value="Genomic_DNA"/>
</dbReference>
<keyword evidence="4" id="KW-1185">Reference proteome</keyword>
<sequence>MQEIERAPEETQQAIVDVGAGLLALVLLPLLACSLMAVIIIWRRNPGLCLSITGVYFGLLALVVLFRNAPPEQVVAVGQVPIALIFVILAREQLVHVFDDTQTWKAQGLFLAVLLLLRYLLTLGIPVRQTDQFYAAAVLVLQLASRQWLAAQCAAAQLGLPSAFRREAWAPRWSGLLFAREPAPVNDCTVASNLGPRGPHGAARSVGQDGGRQSGFEVFEVFGHVPTMQDRAVICQACATYLVLPDGHCKTLKQQCGGVALNENTLVTLEPCRHFVGCELAFRAQCLSPRQLLFGLPLHRNAVLVSQEEQIELFARLVPDEAKRTQISRTHLEISLDGPGDTARLTRLSQSALLLNGAPVAFRQPVPLPHGSQPPLRGRDFKKTHAN</sequence>
<keyword evidence="2" id="KW-0472">Membrane</keyword>
<accession>A0ABN9UTA4</accession>
<feature type="transmembrane region" description="Helical" evidence="2">
    <location>
        <begin position="20"/>
        <end position="41"/>
    </location>
</feature>
<feature type="transmembrane region" description="Helical" evidence="2">
    <location>
        <begin position="48"/>
        <end position="67"/>
    </location>
</feature>
<feature type="transmembrane region" description="Helical" evidence="2">
    <location>
        <begin position="103"/>
        <end position="121"/>
    </location>
</feature>
<evidence type="ECO:0000313" key="4">
    <source>
        <dbReference type="Proteomes" id="UP001189429"/>
    </source>
</evidence>
<keyword evidence="2" id="KW-1133">Transmembrane helix</keyword>
<gene>
    <name evidence="3" type="ORF">PCOR1329_LOCUS51050</name>
</gene>
<name>A0ABN9UTA4_9DINO</name>
<evidence type="ECO:0000256" key="2">
    <source>
        <dbReference type="SAM" id="Phobius"/>
    </source>
</evidence>
<feature type="compositionally biased region" description="Basic and acidic residues" evidence="1">
    <location>
        <begin position="377"/>
        <end position="387"/>
    </location>
</feature>
<evidence type="ECO:0000313" key="3">
    <source>
        <dbReference type="EMBL" id="CAK0862707.1"/>
    </source>
</evidence>
<proteinExistence type="predicted"/>
<comment type="caution">
    <text evidence="3">The sequence shown here is derived from an EMBL/GenBank/DDBJ whole genome shotgun (WGS) entry which is preliminary data.</text>
</comment>
<organism evidence="3 4">
    <name type="scientific">Prorocentrum cordatum</name>
    <dbReference type="NCBI Taxonomy" id="2364126"/>
    <lineage>
        <taxon>Eukaryota</taxon>
        <taxon>Sar</taxon>
        <taxon>Alveolata</taxon>
        <taxon>Dinophyceae</taxon>
        <taxon>Prorocentrales</taxon>
        <taxon>Prorocentraceae</taxon>
        <taxon>Prorocentrum</taxon>
    </lineage>
</organism>